<dbReference type="PROSITE" id="PS50011">
    <property type="entry name" value="PROTEIN_KINASE_DOM"/>
    <property type="match status" value="1"/>
</dbReference>
<evidence type="ECO:0000313" key="7">
    <source>
        <dbReference type="EMBL" id="MDC0677982.1"/>
    </source>
</evidence>
<keyword evidence="8" id="KW-1185">Reference proteome</keyword>
<dbReference type="Gene3D" id="3.30.450.40">
    <property type="match status" value="1"/>
</dbReference>
<sequence length="803" mass="84610">MTRNVLLLEPIATERDYMAEVLRGAGWSVCTPPSARPTPEDCAAADVIVADLDRAAVEGWVRAADRTPPPARLIVTSRFRGFLERIRGYEQIAAVVHKPVTAEALLGALLPSPGDGPTLSHGPAAGAADPLDDPARDAELERRGLRSTTPDPELVVVAELVARGVGTSASVVTIIDSSRQIFIGATGLPRDLSIAGGTLRSWSFCQHVARDNAPLIVEDAQAHPVLSENPLVAMNLVRAYAGFPVVLEGVGAVGSVCAVSSEPRQFDAGSIATLQLAARLVSEQLARRSGLSPNVTESNERPTSQPAPESAGAPAPPARGDASELPVRLAPGDLVDDKYWITAILGEGGQSQVYLAREKLLGQLVALKVVTEPDDSALLREAEALVRLRHPSIVQLYGWGRLDGARMYLLLEYVEGETIHRHIVDRAPQGGFMPLHQVLCVVRQIAGALASMHAEGYVHADVKPGNILLDTRIERAVLIDFGLGARLGSERPHLVGGTRGFAAPEQLIPGAADPQPALDTYALAAVTYAMLTGRAPFEAAGTYGIVAMQQRGEITALSRARPGLSPSVDALFARALEPEPSRRIASPVAFSDALAAALLSSPLLSGPGERTQAPIPAPHDGAPLSRGLAFRLCRAEAARRLGEGGEARVWSGLDPADRDAIAAATDDAALYPVAPLVAYLRALGDEAPGTVEAAGGALASAALPEMLRRLQVARTPEALLEVAGPLLRRFHAWGRVQVERTSTHSAKVDLWLPDGLAPVMCRYVSGFLRALLATSTSGSTARLLELRCGAGSSGACVLQVGWR</sequence>
<dbReference type="RefSeq" id="WP_272094741.1">
    <property type="nucleotide sequence ID" value="NZ_JAQNDK010000001.1"/>
</dbReference>
<evidence type="ECO:0000256" key="1">
    <source>
        <dbReference type="ARBA" id="ARBA00022679"/>
    </source>
</evidence>
<evidence type="ECO:0000256" key="4">
    <source>
        <dbReference type="ARBA" id="ARBA00022840"/>
    </source>
</evidence>
<feature type="domain" description="Protein kinase" evidence="6">
    <location>
        <begin position="339"/>
        <end position="604"/>
    </location>
</feature>
<dbReference type="Gene3D" id="1.10.510.10">
    <property type="entry name" value="Transferase(Phosphotransferase) domain 1"/>
    <property type="match status" value="1"/>
</dbReference>
<evidence type="ECO:0000256" key="2">
    <source>
        <dbReference type="ARBA" id="ARBA00022741"/>
    </source>
</evidence>
<dbReference type="InterPro" id="IPR008271">
    <property type="entry name" value="Ser/Thr_kinase_AS"/>
</dbReference>
<keyword evidence="4" id="KW-0067">ATP-binding</keyword>
<evidence type="ECO:0000313" key="8">
    <source>
        <dbReference type="Proteomes" id="UP001217485"/>
    </source>
</evidence>
<gene>
    <name evidence="7" type="ORF">POL72_09585</name>
</gene>
<evidence type="ECO:0000256" key="3">
    <source>
        <dbReference type="ARBA" id="ARBA00022777"/>
    </source>
</evidence>
<keyword evidence="1" id="KW-0808">Transferase</keyword>
<feature type="compositionally biased region" description="Polar residues" evidence="5">
    <location>
        <begin position="291"/>
        <end position="304"/>
    </location>
</feature>
<protein>
    <submittedName>
        <fullName evidence="7">Protein kinase</fullName>
    </submittedName>
</protein>
<dbReference type="SUPFAM" id="SSF56112">
    <property type="entry name" value="Protein kinase-like (PK-like)"/>
    <property type="match status" value="1"/>
</dbReference>
<dbReference type="SMART" id="SM00220">
    <property type="entry name" value="S_TKc"/>
    <property type="match status" value="1"/>
</dbReference>
<evidence type="ECO:0000256" key="5">
    <source>
        <dbReference type="SAM" id="MobiDB-lite"/>
    </source>
</evidence>
<dbReference type="Proteomes" id="UP001217485">
    <property type="component" value="Unassembled WGS sequence"/>
</dbReference>
<keyword evidence="3 7" id="KW-0418">Kinase</keyword>
<dbReference type="InterPro" id="IPR029016">
    <property type="entry name" value="GAF-like_dom_sf"/>
</dbReference>
<reference evidence="7 8" key="1">
    <citation type="submission" date="2023-01" db="EMBL/GenBank/DDBJ databases">
        <title>Minimal conservation of predation-associated metabolite biosynthetic gene clusters underscores biosynthetic potential of Myxococcota including descriptions for ten novel species: Archangium lansinium sp. nov., Myxococcus landrumus sp. nov., Nannocystis bai.</title>
        <authorList>
            <person name="Ahearne A."/>
            <person name="Stevens C."/>
            <person name="Dowd S."/>
        </authorList>
    </citation>
    <scope>NUCLEOTIDE SEQUENCE [LARGE SCALE GENOMIC DNA]</scope>
    <source>
        <strain evidence="7 8">WIWO2</strain>
    </source>
</reference>
<dbReference type="PANTHER" id="PTHR43289">
    <property type="entry name" value="MITOGEN-ACTIVATED PROTEIN KINASE KINASE KINASE 20-RELATED"/>
    <property type="match status" value="1"/>
</dbReference>
<dbReference type="CDD" id="cd14014">
    <property type="entry name" value="STKc_PknB_like"/>
    <property type="match status" value="1"/>
</dbReference>
<comment type="caution">
    <text evidence="7">The sequence shown here is derived from an EMBL/GenBank/DDBJ whole genome shotgun (WGS) entry which is preliminary data.</text>
</comment>
<keyword evidence="2" id="KW-0547">Nucleotide-binding</keyword>
<dbReference type="GO" id="GO:0016301">
    <property type="term" value="F:kinase activity"/>
    <property type="evidence" value="ECO:0007669"/>
    <property type="project" value="UniProtKB-KW"/>
</dbReference>
<dbReference type="InterPro" id="IPR003018">
    <property type="entry name" value="GAF"/>
</dbReference>
<dbReference type="PROSITE" id="PS00108">
    <property type="entry name" value="PROTEIN_KINASE_ST"/>
    <property type="match status" value="1"/>
</dbReference>
<dbReference type="PANTHER" id="PTHR43289:SF6">
    <property type="entry name" value="SERINE_THREONINE-PROTEIN KINASE NEKL-3"/>
    <property type="match status" value="1"/>
</dbReference>
<accession>A0ABT5BV79</accession>
<dbReference type="Pfam" id="PF13185">
    <property type="entry name" value="GAF_2"/>
    <property type="match status" value="1"/>
</dbReference>
<organism evidence="7 8">
    <name type="scientific">Sorangium atrum</name>
    <dbReference type="NCBI Taxonomy" id="2995308"/>
    <lineage>
        <taxon>Bacteria</taxon>
        <taxon>Pseudomonadati</taxon>
        <taxon>Myxococcota</taxon>
        <taxon>Polyangia</taxon>
        <taxon>Polyangiales</taxon>
        <taxon>Polyangiaceae</taxon>
        <taxon>Sorangium</taxon>
    </lineage>
</organism>
<dbReference type="EMBL" id="JAQNDK010000001">
    <property type="protein sequence ID" value="MDC0677982.1"/>
    <property type="molecule type" value="Genomic_DNA"/>
</dbReference>
<dbReference type="InterPro" id="IPR011009">
    <property type="entry name" value="Kinase-like_dom_sf"/>
</dbReference>
<feature type="region of interest" description="Disordered" evidence="5">
    <location>
        <begin position="289"/>
        <end position="324"/>
    </location>
</feature>
<name>A0ABT5BV79_9BACT</name>
<dbReference type="Pfam" id="PF00069">
    <property type="entry name" value="Pkinase"/>
    <property type="match status" value="1"/>
</dbReference>
<proteinExistence type="predicted"/>
<dbReference type="InterPro" id="IPR000719">
    <property type="entry name" value="Prot_kinase_dom"/>
</dbReference>
<evidence type="ECO:0000259" key="6">
    <source>
        <dbReference type="PROSITE" id="PS50011"/>
    </source>
</evidence>
<feature type="region of interest" description="Disordered" evidence="5">
    <location>
        <begin position="115"/>
        <end position="134"/>
    </location>
</feature>
<dbReference type="SUPFAM" id="SSF55781">
    <property type="entry name" value="GAF domain-like"/>
    <property type="match status" value="1"/>
</dbReference>